<evidence type="ECO:0000313" key="3">
    <source>
        <dbReference type="EMBL" id="SKA96074.1"/>
    </source>
</evidence>
<proteinExistence type="inferred from homology"/>
<dbReference type="Gene3D" id="3.40.1620.10">
    <property type="entry name" value="YefM-like domain"/>
    <property type="match status" value="1"/>
</dbReference>
<keyword evidence="4" id="KW-1185">Reference proteome</keyword>
<protein>
    <recommendedName>
        <fullName evidence="2">Antitoxin</fullName>
    </recommendedName>
</protein>
<dbReference type="InterPro" id="IPR006442">
    <property type="entry name" value="Antitoxin_Phd/YefM"/>
</dbReference>
<dbReference type="RefSeq" id="WP_078924261.1">
    <property type="nucleotide sequence ID" value="NZ_FUYB01000033.1"/>
</dbReference>
<sequence length="81" mass="9483">MMQWRLADAKNRFSEVVKLALSQGPQQILRRDESVVILSLQDYQRLLGERPNFRQFLLESTPDLNDLDLKRDPSPMRAVDL</sequence>
<accession>A0A1T4Y2N7</accession>
<dbReference type="AlphaFoldDB" id="A0A1T4Y2N7"/>
<dbReference type="OrthoDB" id="361281at2"/>
<evidence type="ECO:0000256" key="1">
    <source>
        <dbReference type="ARBA" id="ARBA00009981"/>
    </source>
</evidence>
<dbReference type="EMBL" id="FUYB01000033">
    <property type="protein sequence ID" value="SKA96074.1"/>
    <property type="molecule type" value="Genomic_DNA"/>
</dbReference>
<dbReference type="Pfam" id="PF02604">
    <property type="entry name" value="PhdYeFM_antitox"/>
    <property type="match status" value="1"/>
</dbReference>
<evidence type="ECO:0000313" key="4">
    <source>
        <dbReference type="Proteomes" id="UP000190460"/>
    </source>
</evidence>
<reference evidence="4" key="1">
    <citation type="submission" date="2017-02" db="EMBL/GenBank/DDBJ databases">
        <authorList>
            <person name="Varghese N."/>
            <person name="Submissions S."/>
        </authorList>
    </citation>
    <scope>NUCLEOTIDE SEQUENCE [LARGE SCALE GENOMIC DNA]</scope>
    <source>
        <strain evidence="4">ATCC 49788</strain>
    </source>
</reference>
<dbReference type="SUPFAM" id="SSF143120">
    <property type="entry name" value="YefM-like"/>
    <property type="match status" value="1"/>
</dbReference>
<gene>
    <name evidence="3" type="ORF">SAMN02745130_03843</name>
</gene>
<organism evidence="3 4">
    <name type="scientific">Thiothrix eikelboomii</name>
    <dbReference type="NCBI Taxonomy" id="92487"/>
    <lineage>
        <taxon>Bacteria</taxon>
        <taxon>Pseudomonadati</taxon>
        <taxon>Pseudomonadota</taxon>
        <taxon>Gammaproteobacteria</taxon>
        <taxon>Thiotrichales</taxon>
        <taxon>Thiotrichaceae</taxon>
        <taxon>Thiothrix</taxon>
    </lineage>
</organism>
<name>A0A1T4Y2N7_9GAMM</name>
<evidence type="ECO:0000256" key="2">
    <source>
        <dbReference type="RuleBase" id="RU362080"/>
    </source>
</evidence>
<comment type="function">
    <text evidence="2">Antitoxin component of a type II toxin-antitoxin (TA) system.</text>
</comment>
<comment type="similarity">
    <text evidence="1 2">Belongs to the phD/YefM antitoxin family.</text>
</comment>
<dbReference type="STRING" id="92487.SAMN02745130_03843"/>
<dbReference type="Proteomes" id="UP000190460">
    <property type="component" value="Unassembled WGS sequence"/>
</dbReference>
<dbReference type="InterPro" id="IPR036165">
    <property type="entry name" value="YefM-like_sf"/>
</dbReference>